<accession>A0A2V2NHJ8</accession>
<organism evidence="1 2">
    <name type="scientific">Methanospirillum stamsii</name>
    <dbReference type="NCBI Taxonomy" id="1277351"/>
    <lineage>
        <taxon>Archaea</taxon>
        <taxon>Methanobacteriati</taxon>
        <taxon>Methanobacteriota</taxon>
        <taxon>Stenosarchaea group</taxon>
        <taxon>Methanomicrobia</taxon>
        <taxon>Methanomicrobiales</taxon>
        <taxon>Methanospirillaceae</taxon>
        <taxon>Methanospirillum</taxon>
    </lineage>
</organism>
<dbReference type="GeneID" id="97610587"/>
<reference evidence="1 2" key="1">
    <citation type="submission" date="2018-05" db="EMBL/GenBank/DDBJ databases">
        <title>Draft genome of Methanospirillum stamsii Pt1.</title>
        <authorList>
            <person name="Dueholm M.S."/>
            <person name="Nielsen P.H."/>
            <person name="Bakmann L.F."/>
            <person name="Otzen D.E."/>
        </authorList>
    </citation>
    <scope>NUCLEOTIDE SEQUENCE [LARGE SCALE GENOMIC DNA]</scope>
    <source>
        <strain evidence="1 2">Pt1</strain>
    </source>
</reference>
<evidence type="ECO:0000313" key="2">
    <source>
        <dbReference type="Proteomes" id="UP000245934"/>
    </source>
</evidence>
<dbReference type="Proteomes" id="UP000245934">
    <property type="component" value="Unassembled WGS sequence"/>
</dbReference>
<evidence type="ECO:0000313" key="1">
    <source>
        <dbReference type="EMBL" id="PWR74803.1"/>
    </source>
</evidence>
<dbReference type="RefSeq" id="WP_109940566.1">
    <property type="nucleotide sequence ID" value="NZ_CP176366.1"/>
</dbReference>
<gene>
    <name evidence="1" type="ORF">DLD82_07865</name>
</gene>
<dbReference type="EMBL" id="QGMZ01000015">
    <property type="protein sequence ID" value="PWR74803.1"/>
    <property type="molecule type" value="Genomic_DNA"/>
</dbReference>
<comment type="caution">
    <text evidence="1">The sequence shown here is derived from an EMBL/GenBank/DDBJ whole genome shotgun (WGS) entry which is preliminary data.</text>
</comment>
<proteinExistence type="predicted"/>
<keyword evidence="2" id="KW-1185">Reference proteome</keyword>
<sequence length="120" mass="12360">MAKIADTGLIRAAKLLGGVDSVTPFTKIAVGTGTDAESAAHTALITEVGEQSCTPTYEATNKCVWTATITGFASSYSLAEVAVLSADECLLLRHLWSVVRGVDPGDSVTVTVKVTTGEAT</sequence>
<name>A0A2V2NHJ8_9EURY</name>
<dbReference type="AlphaFoldDB" id="A0A2V2NHJ8"/>
<protein>
    <submittedName>
        <fullName evidence="1">Uncharacterized protein</fullName>
    </submittedName>
</protein>